<organism evidence="1 2">
    <name type="scientific">Aequorivita antarctica</name>
    <dbReference type="NCBI Taxonomy" id="153266"/>
    <lineage>
        <taxon>Bacteria</taxon>
        <taxon>Pseudomonadati</taxon>
        <taxon>Bacteroidota</taxon>
        <taxon>Flavobacteriia</taxon>
        <taxon>Flavobacteriales</taxon>
        <taxon>Flavobacteriaceae</taxon>
        <taxon>Aequorivita</taxon>
    </lineage>
</organism>
<evidence type="ECO:0000313" key="2">
    <source>
        <dbReference type="Proteomes" id="UP000321497"/>
    </source>
</evidence>
<sequence>MSGLSEKDIIIANKIADRIKALRINDSGLRQIDFVEKYNIEKQEISRWENQVSKDLVSGKIKGRGVTVYTINRFCNLIGISLKEFFDDDLFRI</sequence>
<accession>A0A5C6Z1U4</accession>
<name>A0A5C6Z1U4_9FLAO</name>
<dbReference type="OrthoDB" id="1263042at2"/>
<dbReference type="Proteomes" id="UP000321497">
    <property type="component" value="Unassembled WGS sequence"/>
</dbReference>
<dbReference type="RefSeq" id="WP_111845997.1">
    <property type="nucleotide sequence ID" value="NZ_UEGI01000033.1"/>
</dbReference>
<comment type="caution">
    <text evidence="1">The sequence shown here is derived from an EMBL/GenBank/DDBJ whole genome shotgun (WGS) entry which is preliminary data.</text>
</comment>
<evidence type="ECO:0000313" key="1">
    <source>
        <dbReference type="EMBL" id="TXD73318.1"/>
    </source>
</evidence>
<reference evidence="1 2" key="1">
    <citation type="submission" date="2019-08" db="EMBL/GenBank/DDBJ databases">
        <title>Genome of Aequorivita antarctica SW49 (type strain).</title>
        <authorList>
            <person name="Bowman J.P."/>
        </authorList>
    </citation>
    <scope>NUCLEOTIDE SEQUENCE [LARGE SCALE GENOMIC DNA]</scope>
    <source>
        <strain evidence="1 2">SW49</strain>
    </source>
</reference>
<proteinExistence type="predicted"/>
<dbReference type="InterPro" id="IPR010982">
    <property type="entry name" value="Lambda_DNA-bd_dom_sf"/>
</dbReference>
<keyword evidence="2" id="KW-1185">Reference proteome</keyword>
<dbReference type="EMBL" id="VORT01000005">
    <property type="protein sequence ID" value="TXD73318.1"/>
    <property type="molecule type" value="Genomic_DNA"/>
</dbReference>
<gene>
    <name evidence="1" type="ORF">ESU54_09300</name>
</gene>
<dbReference type="SUPFAM" id="SSF47413">
    <property type="entry name" value="lambda repressor-like DNA-binding domains"/>
    <property type="match status" value="1"/>
</dbReference>
<protein>
    <submittedName>
        <fullName evidence="1">XRE family transcriptional regulator</fullName>
    </submittedName>
</protein>
<dbReference type="Gene3D" id="1.10.260.40">
    <property type="entry name" value="lambda repressor-like DNA-binding domains"/>
    <property type="match status" value="1"/>
</dbReference>
<dbReference type="AlphaFoldDB" id="A0A5C6Z1U4"/>
<dbReference type="GO" id="GO:0003677">
    <property type="term" value="F:DNA binding"/>
    <property type="evidence" value="ECO:0007669"/>
    <property type="project" value="InterPro"/>
</dbReference>